<feature type="transmembrane region" description="Helical" evidence="10">
    <location>
        <begin position="124"/>
        <end position="140"/>
    </location>
</feature>
<evidence type="ECO:0000313" key="13">
    <source>
        <dbReference type="Proteomes" id="UP000494106"/>
    </source>
</evidence>
<dbReference type="GO" id="GO:0007165">
    <property type="term" value="P:signal transduction"/>
    <property type="evidence" value="ECO:0007669"/>
    <property type="project" value="UniProtKB-KW"/>
</dbReference>
<evidence type="ECO:0000313" key="14">
    <source>
        <dbReference type="Proteomes" id="UP000494256"/>
    </source>
</evidence>
<keyword evidence="5" id="KW-0552">Olfaction</keyword>
<keyword evidence="3" id="KW-0716">Sensory transduction</keyword>
<proteinExistence type="predicted"/>
<feature type="transmembrane region" description="Helical" evidence="10">
    <location>
        <begin position="55"/>
        <end position="78"/>
    </location>
</feature>
<protein>
    <recommendedName>
        <fullName evidence="15">Odorant receptor</fullName>
    </recommendedName>
</protein>
<comment type="caution">
    <text evidence="11">The sequence shown here is derived from an EMBL/GenBank/DDBJ whole genome shotgun (WGS) entry which is preliminary data.</text>
</comment>
<evidence type="ECO:0000256" key="4">
    <source>
        <dbReference type="ARBA" id="ARBA00022692"/>
    </source>
</evidence>
<dbReference type="EMBL" id="CADEBD010000309">
    <property type="protein sequence ID" value="CAB3240401.1"/>
    <property type="molecule type" value="Genomic_DNA"/>
</dbReference>
<dbReference type="PANTHER" id="PTHR21137:SF35">
    <property type="entry name" value="ODORANT RECEPTOR 19A-RELATED"/>
    <property type="match status" value="1"/>
</dbReference>
<dbReference type="Proteomes" id="UP000494256">
    <property type="component" value="Unassembled WGS sequence"/>
</dbReference>
<dbReference type="GO" id="GO:0004984">
    <property type="term" value="F:olfactory receptor activity"/>
    <property type="evidence" value="ECO:0007669"/>
    <property type="project" value="InterPro"/>
</dbReference>
<dbReference type="AlphaFoldDB" id="A0A8S1A5N0"/>
<keyword evidence="13" id="KW-1185">Reference proteome</keyword>
<dbReference type="GO" id="GO:0005886">
    <property type="term" value="C:plasma membrane"/>
    <property type="evidence" value="ECO:0007669"/>
    <property type="project" value="UniProtKB-SubCell"/>
</dbReference>
<evidence type="ECO:0000256" key="1">
    <source>
        <dbReference type="ARBA" id="ARBA00004651"/>
    </source>
</evidence>
<evidence type="ECO:0000313" key="11">
    <source>
        <dbReference type="EMBL" id="CAB3239812.1"/>
    </source>
</evidence>
<reference evidence="13 14" key="1">
    <citation type="submission" date="2020-04" db="EMBL/GenBank/DDBJ databases">
        <authorList>
            <person name="Wallbank WR R."/>
            <person name="Pardo Diaz C."/>
            <person name="Kozak K."/>
            <person name="Martin S."/>
            <person name="Jiggins C."/>
            <person name="Moest M."/>
            <person name="Warren A I."/>
            <person name="Byers J.R.P. K."/>
            <person name="Montejo-Kovacevich G."/>
            <person name="Yen C E."/>
        </authorList>
    </citation>
    <scope>NUCLEOTIDE SEQUENCE [LARGE SCALE GENOMIC DNA]</scope>
</reference>
<dbReference type="Proteomes" id="UP000494106">
    <property type="component" value="Unassembled WGS sequence"/>
</dbReference>
<sequence>MDIAVVSKVLAFLFMRDKIRKILDMLESEIFQSNTQEEAKIIEKAKQDTLLYWKITAGISFIANGVNLFTPLIMHLMFPVELEFPICRYSFIPIKYKPIFLYPAYVYQCIGMTSHMLYNVNVDTFFLGILFLAIAQLEILDKKLKRVADIHQRTDEVQIHNKSTADRYAVQKINKCIKHYDEVCK</sequence>
<evidence type="ECO:0000256" key="8">
    <source>
        <dbReference type="ARBA" id="ARBA00023170"/>
    </source>
</evidence>
<evidence type="ECO:0000256" key="9">
    <source>
        <dbReference type="ARBA" id="ARBA00023224"/>
    </source>
</evidence>
<name>A0A8S1A5N0_ARCPL</name>
<gene>
    <name evidence="11" type="ORF">APLA_LOCUS8014</name>
    <name evidence="12" type="ORF">APLA_LOCUS9033</name>
</gene>
<evidence type="ECO:0000256" key="7">
    <source>
        <dbReference type="ARBA" id="ARBA00023136"/>
    </source>
</evidence>
<keyword evidence="7 10" id="KW-0472">Membrane</keyword>
<keyword evidence="6 10" id="KW-1133">Transmembrane helix</keyword>
<evidence type="ECO:0000256" key="2">
    <source>
        <dbReference type="ARBA" id="ARBA00022475"/>
    </source>
</evidence>
<accession>A0A8S1A5N0</accession>
<keyword evidence="4 10" id="KW-0812">Transmembrane</keyword>
<keyword evidence="2" id="KW-1003">Cell membrane</keyword>
<dbReference type="PANTHER" id="PTHR21137">
    <property type="entry name" value="ODORANT RECEPTOR"/>
    <property type="match status" value="1"/>
</dbReference>
<evidence type="ECO:0000256" key="6">
    <source>
        <dbReference type="ARBA" id="ARBA00022989"/>
    </source>
</evidence>
<evidence type="ECO:0000256" key="5">
    <source>
        <dbReference type="ARBA" id="ARBA00022725"/>
    </source>
</evidence>
<evidence type="ECO:0000313" key="12">
    <source>
        <dbReference type="EMBL" id="CAB3240401.1"/>
    </source>
</evidence>
<dbReference type="Pfam" id="PF02949">
    <property type="entry name" value="7tm_6"/>
    <property type="match status" value="1"/>
</dbReference>
<dbReference type="EMBL" id="CADEBC010000503">
    <property type="protein sequence ID" value="CAB3239812.1"/>
    <property type="molecule type" value="Genomic_DNA"/>
</dbReference>
<comment type="subcellular location">
    <subcellularLocation>
        <location evidence="1">Cell membrane</location>
        <topology evidence="1">Multi-pass membrane protein</topology>
    </subcellularLocation>
</comment>
<dbReference type="OrthoDB" id="7548151at2759"/>
<evidence type="ECO:0000256" key="3">
    <source>
        <dbReference type="ARBA" id="ARBA00022606"/>
    </source>
</evidence>
<organism evidence="11 13">
    <name type="scientific">Arctia plantaginis</name>
    <name type="common">Wood tiger moth</name>
    <name type="synonym">Phalaena plantaginis</name>
    <dbReference type="NCBI Taxonomy" id="874455"/>
    <lineage>
        <taxon>Eukaryota</taxon>
        <taxon>Metazoa</taxon>
        <taxon>Ecdysozoa</taxon>
        <taxon>Arthropoda</taxon>
        <taxon>Hexapoda</taxon>
        <taxon>Insecta</taxon>
        <taxon>Pterygota</taxon>
        <taxon>Neoptera</taxon>
        <taxon>Endopterygota</taxon>
        <taxon>Lepidoptera</taxon>
        <taxon>Glossata</taxon>
        <taxon>Ditrysia</taxon>
        <taxon>Noctuoidea</taxon>
        <taxon>Erebidae</taxon>
        <taxon>Arctiinae</taxon>
        <taxon>Arctia</taxon>
    </lineage>
</organism>
<evidence type="ECO:0008006" key="15">
    <source>
        <dbReference type="Google" id="ProtNLM"/>
    </source>
</evidence>
<dbReference type="InterPro" id="IPR004117">
    <property type="entry name" value="7tm6_olfct_rcpt"/>
</dbReference>
<keyword evidence="8" id="KW-0675">Receptor</keyword>
<dbReference type="GO" id="GO:0005549">
    <property type="term" value="F:odorant binding"/>
    <property type="evidence" value="ECO:0007669"/>
    <property type="project" value="InterPro"/>
</dbReference>
<keyword evidence="9" id="KW-0807">Transducer</keyword>
<evidence type="ECO:0000256" key="10">
    <source>
        <dbReference type="SAM" id="Phobius"/>
    </source>
</evidence>